<organism evidence="3 4">
    <name type="scientific">Marasmius tenuissimus</name>
    <dbReference type="NCBI Taxonomy" id="585030"/>
    <lineage>
        <taxon>Eukaryota</taxon>
        <taxon>Fungi</taxon>
        <taxon>Dikarya</taxon>
        <taxon>Basidiomycota</taxon>
        <taxon>Agaricomycotina</taxon>
        <taxon>Agaricomycetes</taxon>
        <taxon>Agaricomycetidae</taxon>
        <taxon>Agaricales</taxon>
        <taxon>Marasmiineae</taxon>
        <taxon>Marasmiaceae</taxon>
        <taxon>Marasmius</taxon>
    </lineage>
</organism>
<evidence type="ECO:0000313" key="4">
    <source>
        <dbReference type="Proteomes" id="UP001437256"/>
    </source>
</evidence>
<feature type="region of interest" description="Disordered" evidence="1">
    <location>
        <begin position="268"/>
        <end position="336"/>
    </location>
</feature>
<accession>A0ABR2ZD92</accession>
<dbReference type="EMBL" id="JBBXMP010000316">
    <property type="protein sequence ID" value="KAL0058437.1"/>
    <property type="molecule type" value="Genomic_DNA"/>
</dbReference>
<feature type="compositionally biased region" description="Acidic residues" evidence="1">
    <location>
        <begin position="299"/>
        <end position="309"/>
    </location>
</feature>
<dbReference type="Gene3D" id="2.60.120.650">
    <property type="entry name" value="Cupin"/>
    <property type="match status" value="1"/>
</dbReference>
<proteinExistence type="predicted"/>
<evidence type="ECO:0000313" key="3">
    <source>
        <dbReference type="EMBL" id="KAL0058437.1"/>
    </source>
</evidence>
<protein>
    <recommendedName>
        <fullName evidence="2">JmjC domain-containing protein</fullName>
    </recommendedName>
</protein>
<dbReference type="InterPro" id="IPR003347">
    <property type="entry name" value="JmjC_dom"/>
</dbReference>
<evidence type="ECO:0000259" key="2">
    <source>
        <dbReference type="PROSITE" id="PS51184"/>
    </source>
</evidence>
<gene>
    <name evidence="3" type="ORF">AAF712_014898</name>
</gene>
<dbReference type="SMART" id="SM00558">
    <property type="entry name" value="JmjC"/>
    <property type="match status" value="1"/>
</dbReference>
<feature type="domain" description="JmjC" evidence="2">
    <location>
        <begin position="514"/>
        <end position="679"/>
    </location>
</feature>
<sequence length="901" mass="99951">MHLAAFNEAPANVRNKDVADCVFLMRLVDQLKSGARKSLASQVLELAQDPITQGDYKRIPALSAFGEDGWVGALNILVRNHKAHSTAPYASSELTNPEDVLMAIAGNVQSILRKSAYNVALVNFGYVALATAYLLQGHLDFSEAYQAIVDKFDLSCDPAQIHTGLNLALMHPFILFSPKGCNLFTKVVASSTILRWWRAFGNQKSSIMLKLETEFFYQLLLVVDGTQSVELALNNLVNHISASSRELKDRDVDDSAFFCIGTLEGEEDSEEENGLEEDIASKATTKRQLKSKRNKNGDSDGDEGEDVDEEYRPTKKARSSGGSRKGGSRKGGHKEGGIEGVWLRKIRTVVPVDHLPMINSSEIQQRTRVSSGPYELFCASNGNSYQYTPSFYPPAPNAEDQIDPASNLETLLGAVQWVQTSNSLEQGGPVLALPFSRLRDLGKPELLDLFRTKSAILLTDREMDTKDEFSEANLSILGSLEVDRQLHDAALEGKNSDGSTHVVGTLSDMYKARHRGGPILNALDIPSESGIGWIPRLLTSCRQIWANLSATEQIPYPFPMEDMNWYLCALSDALHDWHIDAEGLATWITVLAGKKLWVVGAPGEGDCADHAGLDSFYTCQERSVNWDKHAMLLQAGDTLIMPPNTPHIVVTVEDSIVEGGHFFCSSTIQKTCFGLFHACVALSHVTNNTHETARYVLANISNYWSHTIINSQKYHAALDSRVFDPTLDTPILTTNNGLLDFITLSNVMSLGTALCSEHYDVLVLDGEEKRKAQLKLSGDWIPLYSKACLLAQEALDWFHQHFNVVSSSSGEDCWDDLRYGYLVDQARTLINHRQLFQNDTSGISTHMSSEALQKKISQDFGELSVTLKELWAKSFDSPYQTPGNYFYQRSNFVIRSRDQDL</sequence>
<keyword evidence="4" id="KW-1185">Reference proteome</keyword>
<dbReference type="SUPFAM" id="SSF51197">
    <property type="entry name" value="Clavaminate synthase-like"/>
    <property type="match status" value="1"/>
</dbReference>
<dbReference type="Proteomes" id="UP001437256">
    <property type="component" value="Unassembled WGS sequence"/>
</dbReference>
<feature type="compositionally biased region" description="Acidic residues" evidence="1">
    <location>
        <begin position="268"/>
        <end position="278"/>
    </location>
</feature>
<comment type="caution">
    <text evidence="3">The sequence shown here is derived from an EMBL/GenBank/DDBJ whole genome shotgun (WGS) entry which is preliminary data.</text>
</comment>
<reference evidence="3 4" key="1">
    <citation type="submission" date="2024-05" db="EMBL/GenBank/DDBJ databases">
        <title>A draft genome resource for the thread blight pathogen Marasmius tenuissimus strain MS-2.</title>
        <authorList>
            <person name="Yulfo-Soto G.E."/>
            <person name="Baruah I.K."/>
            <person name="Amoako-Attah I."/>
            <person name="Bukari Y."/>
            <person name="Meinhardt L.W."/>
            <person name="Bailey B.A."/>
            <person name="Cohen S.P."/>
        </authorList>
    </citation>
    <scope>NUCLEOTIDE SEQUENCE [LARGE SCALE GENOMIC DNA]</scope>
    <source>
        <strain evidence="3 4">MS-2</strain>
    </source>
</reference>
<evidence type="ECO:0000256" key="1">
    <source>
        <dbReference type="SAM" id="MobiDB-lite"/>
    </source>
</evidence>
<feature type="compositionally biased region" description="Basic residues" evidence="1">
    <location>
        <begin position="284"/>
        <end position="294"/>
    </location>
</feature>
<dbReference type="PROSITE" id="PS51184">
    <property type="entry name" value="JMJC"/>
    <property type="match status" value="1"/>
</dbReference>
<name>A0ABR2ZD92_9AGAR</name>